<dbReference type="AlphaFoldDB" id="A0AAW0T2F6"/>
<dbReference type="PROSITE" id="PS50850">
    <property type="entry name" value="MFS"/>
    <property type="match status" value="1"/>
</dbReference>
<dbReference type="SUPFAM" id="SSF141571">
    <property type="entry name" value="Pentapeptide repeat-like"/>
    <property type="match status" value="1"/>
</dbReference>
<dbReference type="PANTHER" id="PTHR23511">
    <property type="entry name" value="SYNAPTIC VESICLE GLYCOPROTEIN 2"/>
    <property type="match status" value="1"/>
</dbReference>
<reference evidence="10 11" key="1">
    <citation type="submission" date="2023-03" db="EMBL/GenBank/DDBJ databases">
        <title>High-quality genome of Scylla paramamosain provides insights in environmental adaptation.</title>
        <authorList>
            <person name="Zhang L."/>
        </authorList>
    </citation>
    <scope>NUCLEOTIDE SEQUENCE [LARGE SCALE GENOMIC DNA]</scope>
    <source>
        <strain evidence="10">LZ_2023a</strain>
        <tissue evidence="10">Muscle</tissue>
    </source>
</reference>
<dbReference type="InterPro" id="IPR036259">
    <property type="entry name" value="MFS_trans_sf"/>
</dbReference>
<keyword evidence="5 8" id="KW-1133">Transmembrane helix</keyword>
<evidence type="ECO:0000256" key="5">
    <source>
        <dbReference type="ARBA" id="ARBA00022989"/>
    </source>
</evidence>
<feature type="transmembrane region" description="Helical" evidence="8">
    <location>
        <begin position="159"/>
        <end position="178"/>
    </location>
</feature>
<feature type="transmembrane region" description="Helical" evidence="8">
    <location>
        <begin position="608"/>
        <end position="630"/>
    </location>
</feature>
<dbReference type="InterPro" id="IPR005828">
    <property type="entry name" value="MFS_sugar_transport-like"/>
</dbReference>
<organism evidence="10 11">
    <name type="scientific">Scylla paramamosain</name>
    <name type="common">Mud crab</name>
    <dbReference type="NCBI Taxonomy" id="85552"/>
    <lineage>
        <taxon>Eukaryota</taxon>
        <taxon>Metazoa</taxon>
        <taxon>Ecdysozoa</taxon>
        <taxon>Arthropoda</taxon>
        <taxon>Crustacea</taxon>
        <taxon>Multicrustacea</taxon>
        <taxon>Malacostraca</taxon>
        <taxon>Eumalacostraca</taxon>
        <taxon>Eucarida</taxon>
        <taxon>Decapoda</taxon>
        <taxon>Pleocyemata</taxon>
        <taxon>Brachyura</taxon>
        <taxon>Eubrachyura</taxon>
        <taxon>Portunoidea</taxon>
        <taxon>Portunidae</taxon>
        <taxon>Portuninae</taxon>
        <taxon>Scylla</taxon>
    </lineage>
</organism>
<sequence length="664" mass="73535">MSGGGDGLESASLVRHGSTAGRSYMSETGVQREGASGRGGSGSGAAAGVAGAGRDNVEASDELDYVESDAPLLSQFHEDAIQQAGTGAFQRLLLLIVGLGLAADTIELFVVAYVIPSAEVELCMSGTEKGWLAAITFIGMMIGAMIWGSLSDSVGRRRALLSALFVNALFGIMTAFMPTYGNFMTTRLCSGIGIGGGIPIVFAYYCEFVTQAERGRQLSWLLVFWAIGGVFTALMAWIIIPRTGITVVLDEELHFSSWRIFLVVCSLPSFAAVIGLYHMPESPRFLLEKGREVEAMMVYKKIFKWNNAHNPGAEYQITELELPSGTQRPLRRSNSPQGTAKNFGADITHGLENSMGLFLQLFMPPYFKTTILLLFVWLASSFGFYGLSVWFPEYIKLVTSEEYNRNATVIKNTRYEDHLINNTRLDNIHYFNVDFENVTFKKTVLNHVLFLNCTLYNCIFSDIRSSKTFFKYSILHQINFTDTDMHSYRFPDCEMDNITFHGLAPGCQLDFDYNIHYKEIFQENLIGQLTMIPGTLAASLFMDKLGRVKVMSISMTLSSISAFFIWFLKSKTGVIVFEAVFNFIFISGWNGLDIATTEAFPTHIRTTAYGFLSAASRIAGVLGSLWFGQFIYSSQAIPMLTTSVVLLIGALFSLKLKETKDNLV</sequence>
<feature type="transmembrane region" description="Helical" evidence="8">
    <location>
        <begin position="636"/>
        <end position="654"/>
    </location>
</feature>
<accession>A0AAW0T2F6</accession>
<feature type="compositionally biased region" description="Gly residues" evidence="7">
    <location>
        <begin position="36"/>
        <end position="45"/>
    </location>
</feature>
<dbReference type="EMBL" id="JARAKH010000041">
    <property type="protein sequence ID" value="KAK8381187.1"/>
    <property type="molecule type" value="Genomic_DNA"/>
</dbReference>
<protein>
    <recommendedName>
        <fullName evidence="9">Major facilitator superfamily (MFS) profile domain-containing protein</fullName>
    </recommendedName>
</protein>
<dbReference type="SUPFAM" id="SSF103473">
    <property type="entry name" value="MFS general substrate transporter"/>
    <property type="match status" value="2"/>
</dbReference>
<evidence type="ECO:0000256" key="1">
    <source>
        <dbReference type="ARBA" id="ARBA00004141"/>
    </source>
</evidence>
<dbReference type="InterPro" id="IPR055415">
    <property type="entry name" value="LD_SV2"/>
</dbReference>
<comment type="similarity">
    <text evidence="2">Belongs to the major facilitator superfamily.</text>
</comment>
<dbReference type="GO" id="GO:0016020">
    <property type="term" value="C:membrane"/>
    <property type="evidence" value="ECO:0007669"/>
    <property type="project" value="UniProtKB-SubCell"/>
</dbReference>
<evidence type="ECO:0000313" key="10">
    <source>
        <dbReference type="EMBL" id="KAK8381186.1"/>
    </source>
</evidence>
<feature type="transmembrane region" description="Helical" evidence="8">
    <location>
        <begin position="130"/>
        <end position="147"/>
    </location>
</feature>
<feature type="region of interest" description="Disordered" evidence="7">
    <location>
        <begin position="22"/>
        <end position="51"/>
    </location>
</feature>
<feature type="transmembrane region" description="Helical" evidence="8">
    <location>
        <begin position="574"/>
        <end position="596"/>
    </location>
</feature>
<dbReference type="Pfam" id="PF23894">
    <property type="entry name" value="LD_SV2"/>
    <property type="match status" value="1"/>
</dbReference>
<dbReference type="Pfam" id="PF00083">
    <property type="entry name" value="Sugar_tr"/>
    <property type="match status" value="1"/>
</dbReference>
<dbReference type="Pfam" id="PF07690">
    <property type="entry name" value="MFS_1"/>
    <property type="match status" value="1"/>
</dbReference>
<keyword evidence="4 8" id="KW-0812">Transmembrane</keyword>
<name>A0AAW0T2F6_SCYPA</name>
<keyword evidence="3" id="KW-0813">Transport</keyword>
<feature type="domain" description="Major facilitator superfamily (MFS) profile" evidence="9">
    <location>
        <begin position="93"/>
        <end position="661"/>
    </location>
</feature>
<feature type="transmembrane region" description="Helical" evidence="8">
    <location>
        <begin position="218"/>
        <end position="240"/>
    </location>
</feature>
<dbReference type="EMBL" id="JARAKH010000041">
    <property type="protein sequence ID" value="KAK8381186.1"/>
    <property type="molecule type" value="Genomic_DNA"/>
</dbReference>
<dbReference type="InterPro" id="IPR011701">
    <property type="entry name" value="MFS"/>
</dbReference>
<proteinExistence type="inferred from homology"/>
<evidence type="ECO:0000256" key="3">
    <source>
        <dbReference type="ARBA" id="ARBA00022448"/>
    </source>
</evidence>
<evidence type="ECO:0000256" key="4">
    <source>
        <dbReference type="ARBA" id="ARBA00022692"/>
    </source>
</evidence>
<feature type="transmembrane region" description="Helical" evidence="8">
    <location>
        <begin position="444"/>
        <end position="463"/>
    </location>
</feature>
<evidence type="ECO:0000256" key="7">
    <source>
        <dbReference type="SAM" id="MobiDB-lite"/>
    </source>
</evidence>
<evidence type="ECO:0000256" key="2">
    <source>
        <dbReference type="ARBA" id="ARBA00008335"/>
    </source>
</evidence>
<evidence type="ECO:0000256" key="6">
    <source>
        <dbReference type="ARBA" id="ARBA00023136"/>
    </source>
</evidence>
<evidence type="ECO:0000313" key="11">
    <source>
        <dbReference type="Proteomes" id="UP001487740"/>
    </source>
</evidence>
<keyword evidence="11" id="KW-1185">Reference proteome</keyword>
<feature type="transmembrane region" description="Helical" evidence="8">
    <location>
        <begin position="371"/>
        <end position="391"/>
    </location>
</feature>
<dbReference type="Gene3D" id="1.20.1250.20">
    <property type="entry name" value="MFS general substrate transporter like domains"/>
    <property type="match status" value="2"/>
</dbReference>
<dbReference type="PANTHER" id="PTHR23511:SF42">
    <property type="entry name" value="SYNAPTIC VESICLE GLYCOPROTEIN 2C-LIKE"/>
    <property type="match status" value="1"/>
</dbReference>
<comment type="subcellular location">
    <subcellularLocation>
        <location evidence="1">Membrane</location>
        <topology evidence="1">Multi-pass membrane protein</topology>
    </subcellularLocation>
</comment>
<comment type="caution">
    <text evidence="10">The sequence shown here is derived from an EMBL/GenBank/DDBJ whole genome shotgun (WGS) entry which is preliminary data.</text>
</comment>
<feature type="transmembrane region" description="Helical" evidence="8">
    <location>
        <begin position="184"/>
        <end position="206"/>
    </location>
</feature>
<evidence type="ECO:0000259" key="9">
    <source>
        <dbReference type="PROSITE" id="PS50850"/>
    </source>
</evidence>
<gene>
    <name evidence="10" type="ORF">O3P69_008212</name>
</gene>
<dbReference type="Gene3D" id="2.160.20.80">
    <property type="entry name" value="E3 ubiquitin-protein ligase SopA"/>
    <property type="match status" value="1"/>
</dbReference>
<dbReference type="Proteomes" id="UP001487740">
    <property type="component" value="Unassembled WGS sequence"/>
</dbReference>
<dbReference type="GO" id="GO:0022857">
    <property type="term" value="F:transmembrane transporter activity"/>
    <property type="evidence" value="ECO:0007669"/>
    <property type="project" value="InterPro"/>
</dbReference>
<dbReference type="InterPro" id="IPR020846">
    <property type="entry name" value="MFS_dom"/>
</dbReference>
<feature type="transmembrane region" description="Helical" evidence="8">
    <location>
        <begin position="260"/>
        <end position="279"/>
    </location>
</feature>
<keyword evidence="6 8" id="KW-0472">Membrane</keyword>
<feature type="transmembrane region" description="Helical" evidence="8">
    <location>
        <begin position="92"/>
        <end position="115"/>
    </location>
</feature>
<feature type="transmembrane region" description="Helical" evidence="8">
    <location>
        <begin position="550"/>
        <end position="568"/>
    </location>
</feature>
<evidence type="ECO:0000256" key="8">
    <source>
        <dbReference type="SAM" id="Phobius"/>
    </source>
</evidence>